<dbReference type="CDD" id="cd05233">
    <property type="entry name" value="SDR_c"/>
    <property type="match status" value="1"/>
</dbReference>
<dbReference type="PANTHER" id="PTHR42760">
    <property type="entry name" value="SHORT-CHAIN DEHYDROGENASES/REDUCTASES FAMILY MEMBER"/>
    <property type="match status" value="1"/>
</dbReference>
<name>A0AAW0Q7P6_9PEZI</name>
<dbReference type="PANTHER" id="PTHR42760:SF127">
    <property type="entry name" value="3-KETOACYL-ACYL CARRIER PROTEIN REDUCTASE-RELATED"/>
    <property type="match status" value="1"/>
</dbReference>
<dbReference type="PRINTS" id="PR00081">
    <property type="entry name" value="GDHRDH"/>
</dbReference>
<dbReference type="Gene3D" id="3.40.50.720">
    <property type="entry name" value="NAD(P)-binding Rossmann-like Domain"/>
    <property type="match status" value="1"/>
</dbReference>
<dbReference type="GO" id="GO:0006633">
    <property type="term" value="P:fatty acid biosynthetic process"/>
    <property type="evidence" value="ECO:0007669"/>
    <property type="project" value="TreeGrafter"/>
</dbReference>
<evidence type="ECO:0000256" key="2">
    <source>
        <dbReference type="ARBA" id="ARBA00022857"/>
    </source>
</evidence>
<dbReference type="PROSITE" id="PS00061">
    <property type="entry name" value="ADH_SHORT"/>
    <property type="match status" value="1"/>
</dbReference>
<dbReference type="GO" id="GO:0048038">
    <property type="term" value="F:quinone binding"/>
    <property type="evidence" value="ECO:0007669"/>
    <property type="project" value="TreeGrafter"/>
</dbReference>
<comment type="caution">
    <text evidence="4">The sequence shown here is derived from an EMBL/GenBank/DDBJ whole genome shotgun (WGS) entry which is preliminary data.</text>
</comment>
<evidence type="ECO:0000256" key="1">
    <source>
        <dbReference type="ARBA" id="ARBA00006484"/>
    </source>
</evidence>
<keyword evidence="5" id="KW-1185">Reference proteome</keyword>
<dbReference type="PRINTS" id="PR00080">
    <property type="entry name" value="SDRFAMILY"/>
</dbReference>
<dbReference type="Proteomes" id="UP001392437">
    <property type="component" value="Unassembled WGS sequence"/>
</dbReference>
<sequence length="257" mass="26843">MTSQSLKNTTVLVTGAAGGLGKAIATAYFDAGANVAICDIHEARLEQSRAQFDFKATGRFLALKTDVTSEEAVERLVSETVATFGRLDILVNNAGMMDGFDPVGDLSKANWDRVLGVNLTGSFLCMRAAVRAFQAQPKASESEPFRGLVLQIGSNASTMGLQSGAAYTVSKHGVAALVKNTAGFYGDQGIYAVALLLGGMHTNIADAVAASSAANSGADDMIDTADVAKYCVFLSDRKIAAGVNGSSITFNKNWPKQ</sequence>
<accession>A0AAW0Q7P6</accession>
<dbReference type="EMBL" id="JAQQWP010000011">
    <property type="protein sequence ID" value="KAK8096233.1"/>
    <property type="molecule type" value="Genomic_DNA"/>
</dbReference>
<evidence type="ECO:0000313" key="5">
    <source>
        <dbReference type="Proteomes" id="UP001392437"/>
    </source>
</evidence>
<protein>
    <submittedName>
        <fullName evidence="4">Short chain dehydrogenase</fullName>
    </submittedName>
</protein>
<dbReference type="Pfam" id="PF00106">
    <property type="entry name" value="adh_short"/>
    <property type="match status" value="1"/>
</dbReference>
<evidence type="ECO:0000256" key="3">
    <source>
        <dbReference type="RuleBase" id="RU000363"/>
    </source>
</evidence>
<reference evidence="4 5" key="1">
    <citation type="submission" date="2023-01" db="EMBL/GenBank/DDBJ databases">
        <title>Analysis of 21 Apiospora genomes using comparative genomics revels a genus with tremendous synthesis potential of carbohydrate active enzymes and secondary metabolites.</title>
        <authorList>
            <person name="Sorensen T."/>
        </authorList>
    </citation>
    <scope>NUCLEOTIDE SEQUENCE [LARGE SCALE GENOMIC DNA]</scope>
    <source>
        <strain evidence="4 5">CBS 117206</strain>
    </source>
</reference>
<keyword evidence="2" id="KW-0521">NADP</keyword>
<evidence type="ECO:0000313" key="4">
    <source>
        <dbReference type="EMBL" id="KAK8096233.1"/>
    </source>
</evidence>
<dbReference type="InterPro" id="IPR002347">
    <property type="entry name" value="SDR_fam"/>
</dbReference>
<dbReference type="AlphaFoldDB" id="A0AAW0Q7P6"/>
<gene>
    <name evidence="4" type="ORF">PG999_014255</name>
</gene>
<dbReference type="SUPFAM" id="SSF51735">
    <property type="entry name" value="NAD(P)-binding Rossmann-fold domains"/>
    <property type="match status" value="1"/>
</dbReference>
<proteinExistence type="inferred from homology"/>
<dbReference type="GO" id="GO:0016616">
    <property type="term" value="F:oxidoreductase activity, acting on the CH-OH group of donors, NAD or NADP as acceptor"/>
    <property type="evidence" value="ECO:0007669"/>
    <property type="project" value="TreeGrafter"/>
</dbReference>
<comment type="similarity">
    <text evidence="1 3">Belongs to the short-chain dehydrogenases/reductases (SDR) family.</text>
</comment>
<organism evidence="4 5">
    <name type="scientific">Apiospora kogelbergensis</name>
    <dbReference type="NCBI Taxonomy" id="1337665"/>
    <lineage>
        <taxon>Eukaryota</taxon>
        <taxon>Fungi</taxon>
        <taxon>Dikarya</taxon>
        <taxon>Ascomycota</taxon>
        <taxon>Pezizomycotina</taxon>
        <taxon>Sordariomycetes</taxon>
        <taxon>Xylariomycetidae</taxon>
        <taxon>Amphisphaeriales</taxon>
        <taxon>Apiosporaceae</taxon>
        <taxon>Apiospora</taxon>
    </lineage>
</organism>
<dbReference type="InterPro" id="IPR036291">
    <property type="entry name" value="NAD(P)-bd_dom_sf"/>
</dbReference>
<dbReference type="InterPro" id="IPR020904">
    <property type="entry name" value="Sc_DH/Rdtase_CS"/>
</dbReference>